<comment type="subcellular location">
    <subcellularLocation>
        <location evidence="1">Nucleus</location>
    </subcellularLocation>
</comment>
<organism evidence="6 7">
    <name type="scientific">Acorus calamus</name>
    <name type="common">Sweet flag</name>
    <dbReference type="NCBI Taxonomy" id="4465"/>
    <lineage>
        <taxon>Eukaryota</taxon>
        <taxon>Viridiplantae</taxon>
        <taxon>Streptophyta</taxon>
        <taxon>Embryophyta</taxon>
        <taxon>Tracheophyta</taxon>
        <taxon>Spermatophyta</taxon>
        <taxon>Magnoliopsida</taxon>
        <taxon>Liliopsida</taxon>
        <taxon>Acoraceae</taxon>
        <taxon>Acorus</taxon>
    </lineage>
</organism>
<evidence type="ECO:0000256" key="1">
    <source>
        <dbReference type="ARBA" id="ARBA00004123"/>
    </source>
</evidence>
<evidence type="ECO:0000256" key="5">
    <source>
        <dbReference type="ARBA" id="ARBA00023242"/>
    </source>
</evidence>
<dbReference type="Proteomes" id="UP001180020">
    <property type="component" value="Unassembled WGS sequence"/>
</dbReference>
<evidence type="ECO:0000313" key="7">
    <source>
        <dbReference type="Proteomes" id="UP001180020"/>
    </source>
</evidence>
<keyword evidence="7" id="KW-1185">Reference proteome</keyword>
<keyword evidence="5" id="KW-0539">Nucleus</keyword>
<dbReference type="AlphaFoldDB" id="A0AAV9D2N2"/>
<dbReference type="EMBL" id="JAUJYO010000016">
    <property type="protein sequence ID" value="KAK1295094.1"/>
    <property type="molecule type" value="Genomic_DNA"/>
</dbReference>
<gene>
    <name evidence="6" type="ORF">QJS10_CPA16g00483</name>
</gene>
<keyword evidence="3" id="KW-0227">DNA damage</keyword>
<keyword evidence="2" id="KW-0677">Repeat</keyword>
<proteinExistence type="predicted"/>
<dbReference type="PANTHER" id="PTHR13763">
    <property type="entry name" value="BREAST CANCER TYPE 1 SUSCEPTIBILITY PROTEIN BRCA1"/>
    <property type="match status" value="1"/>
</dbReference>
<dbReference type="GO" id="GO:0045944">
    <property type="term" value="P:positive regulation of transcription by RNA polymerase II"/>
    <property type="evidence" value="ECO:0007669"/>
    <property type="project" value="TreeGrafter"/>
</dbReference>
<reference evidence="6" key="2">
    <citation type="submission" date="2023-06" db="EMBL/GenBank/DDBJ databases">
        <authorList>
            <person name="Ma L."/>
            <person name="Liu K.-W."/>
            <person name="Li Z."/>
            <person name="Hsiao Y.-Y."/>
            <person name="Qi Y."/>
            <person name="Fu T."/>
            <person name="Tang G."/>
            <person name="Zhang D."/>
            <person name="Sun W.-H."/>
            <person name="Liu D.-K."/>
            <person name="Li Y."/>
            <person name="Chen G.-Z."/>
            <person name="Liu X.-D."/>
            <person name="Liao X.-Y."/>
            <person name="Jiang Y.-T."/>
            <person name="Yu X."/>
            <person name="Hao Y."/>
            <person name="Huang J."/>
            <person name="Zhao X.-W."/>
            <person name="Ke S."/>
            <person name="Chen Y.-Y."/>
            <person name="Wu W.-L."/>
            <person name="Hsu J.-L."/>
            <person name="Lin Y.-F."/>
            <person name="Huang M.-D."/>
            <person name="Li C.-Y."/>
            <person name="Huang L."/>
            <person name="Wang Z.-W."/>
            <person name="Zhao X."/>
            <person name="Zhong W.-Y."/>
            <person name="Peng D.-H."/>
            <person name="Ahmad S."/>
            <person name="Lan S."/>
            <person name="Zhang J.-S."/>
            <person name="Tsai W.-C."/>
            <person name="Van De Peer Y."/>
            <person name="Liu Z.-J."/>
        </authorList>
    </citation>
    <scope>NUCLEOTIDE SEQUENCE</scope>
    <source>
        <strain evidence="6">CP</strain>
        <tissue evidence="6">Leaves</tissue>
    </source>
</reference>
<dbReference type="Gene3D" id="3.40.50.10190">
    <property type="entry name" value="BRCT domain"/>
    <property type="match status" value="1"/>
</dbReference>
<keyword evidence="4" id="KW-0234">DNA repair</keyword>
<dbReference type="InterPro" id="IPR031099">
    <property type="entry name" value="BRCA1-associated"/>
</dbReference>
<protein>
    <submittedName>
        <fullName evidence="6">Uncharacterized protein</fullName>
    </submittedName>
</protein>
<dbReference type="GO" id="GO:0004842">
    <property type="term" value="F:ubiquitin-protein transferase activity"/>
    <property type="evidence" value="ECO:0007669"/>
    <property type="project" value="TreeGrafter"/>
</dbReference>
<reference evidence="6" key="1">
    <citation type="journal article" date="2023" name="Nat. Commun.">
        <title>Diploid and tetraploid genomes of Acorus and the evolution of monocots.</title>
        <authorList>
            <person name="Ma L."/>
            <person name="Liu K.W."/>
            <person name="Li Z."/>
            <person name="Hsiao Y.Y."/>
            <person name="Qi Y."/>
            <person name="Fu T."/>
            <person name="Tang G.D."/>
            <person name="Zhang D."/>
            <person name="Sun W.H."/>
            <person name="Liu D.K."/>
            <person name="Li Y."/>
            <person name="Chen G.Z."/>
            <person name="Liu X.D."/>
            <person name="Liao X.Y."/>
            <person name="Jiang Y.T."/>
            <person name="Yu X."/>
            <person name="Hao Y."/>
            <person name="Huang J."/>
            <person name="Zhao X.W."/>
            <person name="Ke S."/>
            <person name="Chen Y.Y."/>
            <person name="Wu W.L."/>
            <person name="Hsu J.L."/>
            <person name="Lin Y.F."/>
            <person name="Huang M.D."/>
            <person name="Li C.Y."/>
            <person name="Huang L."/>
            <person name="Wang Z.W."/>
            <person name="Zhao X."/>
            <person name="Zhong W.Y."/>
            <person name="Peng D.H."/>
            <person name="Ahmad S."/>
            <person name="Lan S."/>
            <person name="Zhang J.S."/>
            <person name="Tsai W.C."/>
            <person name="Van de Peer Y."/>
            <person name="Liu Z.J."/>
        </authorList>
    </citation>
    <scope>NUCLEOTIDE SEQUENCE</scope>
    <source>
        <strain evidence="6">CP</strain>
    </source>
</reference>
<dbReference type="GO" id="GO:0000724">
    <property type="term" value="P:double-strand break repair via homologous recombination"/>
    <property type="evidence" value="ECO:0007669"/>
    <property type="project" value="TreeGrafter"/>
</dbReference>
<evidence type="ECO:0000256" key="3">
    <source>
        <dbReference type="ARBA" id="ARBA00022763"/>
    </source>
</evidence>
<evidence type="ECO:0000256" key="2">
    <source>
        <dbReference type="ARBA" id="ARBA00022737"/>
    </source>
</evidence>
<evidence type="ECO:0000256" key="4">
    <source>
        <dbReference type="ARBA" id="ARBA00023204"/>
    </source>
</evidence>
<dbReference type="InterPro" id="IPR036420">
    <property type="entry name" value="BRCT_dom_sf"/>
</dbReference>
<dbReference type="GO" id="GO:0005634">
    <property type="term" value="C:nucleus"/>
    <property type="evidence" value="ECO:0007669"/>
    <property type="project" value="UniProtKB-SubCell"/>
</dbReference>
<dbReference type="SUPFAM" id="SSF52113">
    <property type="entry name" value="BRCT domain"/>
    <property type="match status" value="1"/>
</dbReference>
<accession>A0AAV9D2N2</accession>
<sequence length="223" mass="25134">MVNGHEVEMVVKVEKMYDLAYDKAVEMLQKNLVVLWVIDDQLLVFENMTRKPFEITHDVHGCFDGPKNSRIRVTQKAPKIFSGMCFHFSSYFSPDFKYLEEPTLAAGGTIVKRNETPAMNDTNAKQNSLKNFFVYCLDPPEGCNLTEVADVIQKRDEEAEVFGVKSINQVIGHTWLLDSIAAYALRTQKLALDILPFLVDGTTTSIVSSGGRITSESEENEKE</sequence>
<dbReference type="PANTHER" id="PTHR13763:SF9">
    <property type="entry name" value="BRCA1-ASSOCIATED RING DOMAIN PROTEIN 1"/>
    <property type="match status" value="1"/>
</dbReference>
<name>A0AAV9D2N2_ACOCL</name>
<evidence type="ECO:0000313" key="6">
    <source>
        <dbReference type="EMBL" id="KAK1295094.1"/>
    </source>
</evidence>
<comment type="caution">
    <text evidence="6">The sequence shown here is derived from an EMBL/GenBank/DDBJ whole genome shotgun (WGS) entry which is preliminary data.</text>
</comment>